<feature type="domain" description="Phosphoadenosine phosphosulphate reductase" evidence="1">
    <location>
        <begin position="17"/>
        <end position="203"/>
    </location>
</feature>
<dbReference type="InterPro" id="IPR002500">
    <property type="entry name" value="PAPS_reduct_dom"/>
</dbReference>
<dbReference type="PANTHER" id="PTHR43196:SF2">
    <property type="entry name" value="PHOSPHOADENOSINE PHOSPHOSULFATE REDUCTASE"/>
    <property type="match status" value="1"/>
</dbReference>
<proteinExistence type="predicted"/>
<evidence type="ECO:0000313" key="2">
    <source>
        <dbReference type="EMBL" id="OUS44649.1"/>
    </source>
</evidence>
<sequence length="283" mass="30668">MVENLKREMRRYKAVTVGFSAGKDSTCVLHGVIEAARQLKQLEGISVAVRAVTSDTGVELPNQHITSLEMASIFEAHAESVGIDYEQVWVGPSPINSYLCVMLGMRGVMTMPQGSATCSVQMKLDPAKKARKRLAKQFGGAANVLSVSGVRTLESTKRAKNVEKRQESSVSAVVQDDGSGLLAPILEWSEEDVWSFLRATNHPASAASHGVPSLCIDPLFLHYEKMKTDTCSIEFLTAARQQMSKSPCGGGSRGGCFLCGRIGDVDKSMRSLLTHFPAYEPLD</sequence>
<dbReference type="InterPro" id="IPR014729">
    <property type="entry name" value="Rossmann-like_a/b/a_fold"/>
</dbReference>
<dbReference type="GO" id="GO:0003824">
    <property type="term" value="F:catalytic activity"/>
    <property type="evidence" value="ECO:0007669"/>
    <property type="project" value="InterPro"/>
</dbReference>
<name>A0A1Y5I563_OSTTA</name>
<dbReference type="EMBL" id="KZ155808">
    <property type="protein sequence ID" value="OUS44649.1"/>
    <property type="molecule type" value="Genomic_DNA"/>
</dbReference>
<dbReference type="Gene3D" id="3.40.50.620">
    <property type="entry name" value="HUPs"/>
    <property type="match status" value="1"/>
</dbReference>
<dbReference type="SUPFAM" id="SSF52402">
    <property type="entry name" value="Adenine nucleotide alpha hydrolases-like"/>
    <property type="match status" value="1"/>
</dbReference>
<dbReference type="AlphaFoldDB" id="A0A1Y5I563"/>
<dbReference type="InterPro" id="IPR050128">
    <property type="entry name" value="Sulfate_adenylyltrnsfr_sub2"/>
</dbReference>
<gene>
    <name evidence="2" type="ORF">BE221DRAFT_201034</name>
</gene>
<feature type="non-terminal residue" evidence="2">
    <location>
        <position position="283"/>
    </location>
</feature>
<reference evidence="2" key="1">
    <citation type="submission" date="2017-04" db="EMBL/GenBank/DDBJ databases">
        <title>Population genomics of picophytoplankton unveils novel chromosome hypervariability.</title>
        <authorList>
            <consortium name="DOE Joint Genome Institute"/>
            <person name="Blanc-Mathieu R."/>
            <person name="Krasovec M."/>
            <person name="Hebrard M."/>
            <person name="Yau S."/>
            <person name="Desgranges E."/>
            <person name="Martin J."/>
            <person name="Schackwitz W."/>
            <person name="Kuo A."/>
            <person name="Salin G."/>
            <person name="Donnadieu C."/>
            <person name="Desdevises Y."/>
            <person name="Sanchez-Ferandin S."/>
            <person name="Moreau H."/>
            <person name="Rivals E."/>
            <person name="Grigoriev I.V."/>
            <person name="Grimsley N."/>
            <person name="Eyre-Walker A."/>
            <person name="Piganeau G."/>
        </authorList>
    </citation>
    <scope>NUCLEOTIDE SEQUENCE [LARGE SCALE GENOMIC DNA]</scope>
    <source>
        <strain evidence="2">RCC 1115</strain>
    </source>
</reference>
<dbReference type="PANTHER" id="PTHR43196">
    <property type="entry name" value="SULFATE ADENYLYLTRANSFERASE SUBUNIT 2"/>
    <property type="match status" value="1"/>
</dbReference>
<organism evidence="2">
    <name type="scientific">Ostreococcus tauri</name>
    <name type="common">Marine green alga</name>
    <dbReference type="NCBI Taxonomy" id="70448"/>
    <lineage>
        <taxon>Eukaryota</taxon>
        <taxon>Viridiplantae</taxon>
        <taxon>Chlorophyta</taxon>
        <taxon>Mamiellophyceae</taxon>
        <taxon>Mamiellales</taxon>
        <taxon>Bathycoccaceae</taxon>
        <taxon>Ostreococcus</taxon>
    </lineage>
</organism>
<dbReference type="Proteomes" id="UP000195557">
    <property type="component" value="Unassembled WGS sequence"/>
</dbReference>
<accession>A0A1Y5I563</accession>
<protein>
    <recommendedName>
        <fullName evidence="1">Phosphoadenosine phosphosulphate reductase domain-containing protein</fullName>
    </recommendedName>
</protein>
<evidence type="ECO:0000259" key="1">
    <source>
        <dbReference type="Pfam" id="PF01507"/>
    </source>
</evidence>
<dbReference type="Pfam" id="PF01507">
    <property type="entry name" value="PAPS_reduct"/>
    <property type="match status" value="1"/>
</dbReference>